<dbReference type="GO" id="GO:0004867">
    <property type="term" value="F:serine-type endopeptidase inhibitor activity"/>
    <property type="evidence" value="ECO:0007669"/>
    <property type="project" value="TreeGrafter"/>
</dbReference>
<dbReference type="PANTHER" id="PTHR19441:SF91">
    <property type="entry name" value="WAP DOMAIN-CONTAINING PROTEIN"/>
    <property type="match status" value="1"/>
</dbReference>
<feature type="domain" description="WAP" evidence="2">
    <location>
        <begin position="7"/>
        <end position="54"/>
    </location>
</feature>
<dbReference type="InterPro" id="IPR050514">
    <property type="entry name" value="WAP_four-disulfide_core"/>
</dbReference>
<dbReference type="InterPro" id="IPR008197">
    <property type="entry name" value="WAP_dom"/>
</dbReference>
<reference evidence="3" key="2">
    <citation type="submission" date="2025-09" db="UniProtKB">
        <authorList>
            <consortium name="Ensembl"/>
        </authorList>
    </citation>
    <scope>IDENTIFICATION</scope>
</reference>
<dbReference type="GO" id="GO:0019731">
    <property type="term" value="P:antibacterial humoral response"/>
    <property type="evidence" value="ECO:0007669"/>
    <property type="project" value="TreeGrafter"/>
</dbReference>
<evidence type="ECO:0000259" key="2">
    <source>
        <dbReference type="PROSITE" id="PS51390"/>
    </source>
</evidence>
<dbReference type="PRINTS" id="PR00003">
    <property type="entry name" value="4DISULPHCORE"/>
</dbReference>
<evidence type="ECO:0000313" key="3">
    <source>
        <dbReference type="Ensembl" id="ENSCWAP00000010307.1"/>
    </source>
</evidence>
<dbReference type="GeneTree" id="ENSGT00940000166945"/>
<name>A0A8C3WAS0_9CETA</name>
<dbReference type="InterPro" id="IPR036645">
    <property type="entry name" value="Elafin-like_sf"/>
</dbReference>
<keyword evidence="4" id="KW-1185">Reference proteome</keyword>
<proteinExistence type="predicted"/>
<evidence type="ECO:0000256" key="1">
    <source>
        <dbReference type="ARBA" id="ARBA00022690"/>
    </source>
</evidence>
<keyword evidence="1" id="KW-0646">Protease inhibitor</keyword>
<dbReference type="PROSITE" id="PS51390">
    <property type="entry name" value="WAP"/>
    <property type="match status" value="1"/>
</dbReference>
<protein>
    <recommendedName>
        <fullName evidence="2">WAP domain-containing protein</fullName>
    </recommendedName>
</protein>
<dbReference type="CDD" id="cd00199">
    <property type="entry name" value="WAP"/>
    <property type="match status" value="1"/>
</dbReference>
<dbReference type="GO" id="GO:0045087">
    <property type="term" value="P:innate immune response"/>
    <property type="evidence" value="ECO:0007669"/>
    <property type="project" value="TreeGrafter"/>
</dbReference>
<evidence type="ECO:0000313" key="4">
    <source>
        <dbReference type="Proteomes" id="UP000694540"/>
    </source>
</evidence>
<dbReference type="PANTHER" id="PTHR19441">
    <property type="entry name" value="WHEY ACDIC PROTEIN WAP"/>
    <property type="match status" value="1"/>
</dbReference>
<dbReference type="Gene3D" id="4.10.75.10">
    <property type="entry name" value="Elafin-like"/>
    <property type="match status" value="1"/>
</dbReference>
<accession>A0A8C3WAS0</accession>
<dbReference type="Ensembl" id="ENSCWAT00000011209.1">
    <property type="protein sequence ID" value="ENSCWAP00000010307.1"/>
    <property type="gene ID" value="ENSCWAG00000008047.1"/>
</dbReference>
<dbReference type="GO" id="GO:0005615">
    <property type="term" value="C:extracellular space"/>
    <property type="evidence" value="ECO:0007669"/>
    <property type="project" value="TreeGrafter"/>
</dbReference>
<dbReference type="AlphaFoldDB" id="A0A8C3WAS0"/>
<dbReference type="Proteomes" id="UP000694540">
    <property type="component" value="Unplaced"/>
</dbReference>
<dbReference type="SMART" id="SM00217">
    <property type="entry name" value="WAP"/>
    <property type="match status" value="1"/>
</dbReference>
<dbReference type="Pfam" id="PF00095">
    <property type="entry name" value="WAP"/>
    <property type="match status" value="1"/>
</dbReference>
<sequence length="97" mass="10649">ILFCVSVEQRPGKCPKVPEGTYGLCAEMCSGDESCPRGQKCCSNGCGHTCQIPIPDVSRRQLLVGRRSPRWPWPAQKGPQPPLCSLKSGWHVEKAGW</sequence>
<organism evidence="3 4">
    <name type="scientific">Catagonus wagneri</name>
    <name type="common">Chacoan peccary</name>
    <dbReference type="NCBI Taxonomy" id="51154"/>
    <lineage>
        <taxon>Eukaryota</taxon>
        <taxon>Metazoa</taxon>
        <taxon>Chordata</taxon>
        <taxon>Craniata</taxon>
        <taxon>Vertebrata</taxon>
        <taxon>Euteleostomi</taxon>
        <taxon>Mammalia</taxon>
        <taxon>Eutheria</taxon>
        <taxon>Laurasiatheria</taxon>
        <taxon>Artiodactyla</taxon>
        <taxon>Suina</taxon>
        <taxon>Tayassuidae</taxon>
        <taxon>Catagonus</taxon>
    </lineage>
</organism>
<dbReference type="SUPFAM" id="SSF57256">
    <property type="entry name" value="Elafin-like"/>
    <property type="match status" value="1"/>
</dbReference>
<reference evidence="3" key="1">
    <citation type="submission" date="2025-08" db="UniProtKB">
        <authorList>
            <consortium name="Ensembl"/>
        </authorList>
    </citation>
    <scope>IDENTIFICATION</scope>
</reference>